<dbReference type="InterPro" id="IPR012337">
    <property type="entry name" value="RNaseH-like_sf"/>
</dbReference>
<dbReference type="InterPro" id="IPR002156">
    <property type="entry name" value="RNaseH_domain"/>
</dbReference>
<sequence>MENRGTSENNQFEALIDVEDDIKQTKHTESTPFEGQDRINTNSSSKGKNRVAGAAISQVLTNEEVPSFADEDIAIEPTNEDSTLEGDEYLKAIHEVRHNLNPASWADEMEREDHVQLGPKGDLTKRKGVTLKWGKGIEDWALFFRSKFSTKSGDTIQYHKPSTIWSGIQTGAVILKPYIGWLICDGKEINFWRDTWATKILLMDNIWKVRNKWKYDCFKLHLHTSMLHIQTDIADTAHLSKNTMNNTIQDLKIIKALNIQCRPRQGSIIESCRWELPAPNKIKICYDGLALGNPGNAGIGIIYRDNKGDVMGTYSKAIGHTTNYIAKIMANISKLQRAVTKGWRHLWVVFN</sequence>
<evidence type="ECO:0000259" key="2">
    <source>
        <dbReference type="PROSITE" id="PS50879"/>
    </source>
</evidence>
<organism evidence="3 4">
    <name type="scientific">Kingdonia uniflora</name>
    <dbReference type="NCBI Taxonomy" id="39325"/>
    <lineage>
        <taxon>Eukaryota</taxon>
        <taxon>Viridiplantae</taxon>
        <taxon>Streptophyta</taxon>
        <taxon>Embryophyta</taxon>
        <taxon>Tracheophyta</taxon>
        <taxon>Spermatophyta</taxon>
        <taxon>Magnoliopsida</taxon>
        <taxon>Ranunculales</taxon>
        <taxon>Circaeasteraceae</taxon>
        <taxon>Kingdonia</taxon>
    </lineage>
</organism>
<dbReference type="InterPro" id="IPR036397">
    <property type="entry name" value="RNaseH_sf"/>
</dbReference>
<dbReference type="Pfam" id="PF13456">
    <property type="entry name" value="RVT_3"/>
    <property type="match status" value="1"/>
</dbReference>
<dbReference type="Proteomes" id="UP000541444">
    <property type="component" value="Unassembled WGS sequence"/>
</dbReference>
<dbReference type="AlphaFoldDB" id="A0A7J7L3M1"/>
<dbReference type="CDD" id="cd06222">
    <property type="entry name" value="RNase_H_like"/>
    <property type="match status" value="1"/>
</dbReference>
<dbReference type="EMBL" id="JACGCM010002660">
    <property type="protein sequence ID" value="KAF6137179.1"/>
    <property type="molecule type" value="Genomic_DNA"/>
</dbReference>
<dbReference type="PROSITE" id="PS50879">
    <property type="entry name" value="RNASE_H_1"/>
    <property type="match status" value="1"/>
</dbReference>
<accession>A0A7J7L3M1</accession>
<keyword evidence="4" id="KW-1185">Reference proteome</keyword>
<reference evidence="3 4" key="1">
    <citation type="journal article" date="2020" name="IScience">
        <title>Genome Sequencing of the Endangered Kingdonia uniflora (Circaeasteraceae, Ranunculales) Reveals Potential Mechanisms of Evolutionary Specialization.</title>
        <authorList>
            <person name="Sun Y."/>
            <person name="Deng T."/>
            <person name="Zhang A."/>
            <person name="Moore M.J."/>
            <person name="Landis J.B."/>
            <person name="Lin N."/>
            <person name="Zhang H."/>
            <person name="Zhang X."/>
            <person name="Huang J."/>
            <person name="Zhang X."/>
            <person name="Sun H."/>
            <person name="Wang H."/>
        </authorList>
    </citation>
    <scope>NUCLEOTIDE SEQUENCE [LARGE SCALE GENOMIC DNA]</scope>
    <source>
        <strain evidence="3">TB1705</strain>
        <tissue evidence="3">Leaf</tissue>
    </source>
</reference>
<dbReference type="GO" id="GO:0003676">
    <property type="term" value="F:nucleic acid binding"/>
    <property type="evidence" value="ECO:0007669"/>
    <property type="project" value="InterPro"/>
</dbReference>
<feature type="region of interest" description="Disordered" evidence="1">
    <location>
        <begin position="1"/>
        <end position="50"/>
    </location>
</feature>
<dbReference type="SUPFAM" id="SSF53098">
    <property type="entry name" value="Ribonuclease H-like"/>
    <property type="match status" value="1"/>
</dbReference>
<dbReference type="OrthoDB" id="10027013at2759"/>
<evidence type="ECO:0000256" key="1">
    <source>
        <dbReference type="SAM" id="MobiDB-lite"/>
    </source>
</evidence>
<comment type="caution">
    <text evidence="3">The sequence shown here is derived from an EMBL/GenBank/DDBJ whole genome shotgun (WGS) entry which is preliminary data.</text>
</comment>
<feature type="compositionally biased region" description="Polar residues" evidence="1">
    <location>
        <begin position="1"/>
        <end position="12"/>
    </location>
</feature>
<evidence type="ECO:0000313" key="3">
    <source>
        <dbReference type="EMBL" id="KAF6137179.1"/>
    </source>
</evidence>
<evidence type="ECO:0000313" key="4">
    <source>
        <dbReference type="Proteomes" id="UP000541444"/>
    </source>
</evidence>
<dbReference type="GO" id="GO:0004523">
    <property type="term" value="F:RNA-DNA hybrid ribonuclease activity"/>
    <property type="evidence" value="ECO:0007669"/>
    <property type="project" value="InterPro"/>
</dbReference>
<proteinExistence type="predicted"/>
<name>A0A7J7L3M1_9MAGN</name>
<feature type="domain" description="RNase H type-1" evidence="2">
    <location>
        <begin position="278"/>
        <end position="351"/>
    </location>
</feature>
<feature type="compositionally biased region" description="Polar residues" evidence="1">
    <location>
        <begin position="30"/>
        <end position="46"/>
    </location>
</feature>
<dbReference type="InterPro" id="IPR052929">
    <property type="entry name" value="RNase_H-like_EbsB-rel"/>
</dbReference>
<dbReference type="InterPro" id="IPR044730">
    <property type="entry name" value="RNase_H-like_dom_plant"/>
</dbReference>
<gene>
    <name evidence="3" type="ORF">GIB67_030943</name>
</gene>
<dbReference type="Gene3D" id="3.30.420.10">
    <property type="entry name" value="Ribonuclease H-like superfamily/Ribonuclease H"/>
    <property type="match status" value="1"/>
</dbReference>
<protein>
    <recommendedName>
        <fullName evidence="2">RNase H type-1 domain-containing protein</fullName>
    </recommendedName>
</protein>
<dbReference type="PANTHER" id="PTHR47074">
    <property type="entry name" value="BNAC02G40300D PROTEIN"/>
    <property type="match status" value="1"/>
</dbReference>
<dbReference type="PANTHER" id="PTHR47074:SF75">
    <property type="entry name" value="RNASE H TYPE-1 DOMAIN-CONTAINING PROTEIN"/>
    <property type="match status" value="1"/>
</dbReference>